<dbReference type="InterPro" id="IPR029064">
    <property type="entry name" value="Ribosomal_eL30-like_sf"/>
</dbReference>
<dbReference type="GO" id="GO:0032259">
    <property type="term" value="P:methylation"/>
    <property type="evidence" value="ECO:0007669"/>
    <property type="project" value="UniProtKB-KW"/>
</dbReference>
<dbReference type="InterPro" id="IPR029028">
    <property type="entry name" value="Alpha/beta_knot_MTases"/>
</dbReference>
<organism evidence="6 7">
    <name type="scientific">Meridianimaribacter flavus</name>
    <dbReference type="NCBI Taxonomy" id="571115"/>
    <lineage>
        <taxon>Bacteria</taxon>
        <taxon>Pseudomonadati</taxon>
        <taxon>Bacteroidota</taxon>
        <taxon>Flavobacteriia</taxon>
        <taxon>Flavobacteriales</taxon>
        <taxon>Flavobacteriaceae</taxon>
        <taxon>Meridianimaribacter</taxon>
    </lineage>
</organism>
<feature type="domain" description="tRNA/rRNA methyltransferase SpoU type" evidence="4">
    <location>
        <begin position="97"/>
        <end position="234"/>
    </location>
</feature>
<keyword evidence="3" id="KW-0808">Transferase</keyword>
<gene>
    <name evidence="6" type="ORF">A8975_0624</name>
</gene>
<reference evidence="6 7" key="1">
    <citation type="submission" date="2019-03" db="EMBL/GenBank/DDBJ databases">
        <title>Genomic Encyclopedia of Type Strains, Phase III (KMG-III): the genomes of soil and plant-associated and newly described type strains.</title>
        <authorList>
            <person name="Whitman W."/>
        </authorList>
    </citation>
    <scope>NUCLEOTIDE SEQUENCE [LARGE SCALE GENOMIC DNA]</scope>
    <source>
        <strain evidence="6 7">CGMCC 1.10957</strain>
    </source>
</reference>
<dbReference type="InterPro" id="IPR029026">
    <property type="entry name" value="tRNA_m1G_MTases_N"/>
</dbReference>
<dbReference type="CDD" id="cd18109">
    <property type="entry name" value="SpoU-like_RNA-MTase"/>
    <property type="match status" value="1"/>
</dbReference>
<evidence type="ECO:0000256" key="1">
    <source>
        <dbReference type="ARBA" id="ARBA00007228"/>
    </source>
</evidence>
<accession>A0ABY2GAG0</accession>
<dbReference type="InterPro" id="IPR001537">
    <property type="entry name" value="SpoU_MeTrfase"/>
</dbReference>
<dbReference type="PANTHER" id="PTHR43191">
    <property type="entry name" value="RRNA METHYLTRANSFERASE 3"/>
    <property type="match status" value="1"/>
</dbReference>
<evidence type="ECO:0000259" key="4">
    <source>
        <dbReference type="Pfam" id="PF00588"/>
    </source>
</evidence>
<evidence type="ECO:0000313" key="7">
    <source>
        <dbReference type="Proteomes" id="UP000294930"/>
    </source>
</evidence>
<protein>
    <submittedName>
        <fullName evidence="6">TrmH family RNA methyltransferase</fullName>
    </submittedName>
</protein>
<evidence type="ECO:0000313" key="6">
    <source>
        <dbReference type="EMBL" id="TDY14024.1"/>
    </source>
</evidence>
<dbReference type="Proteomes" id="UP000294930">
    <property type="component" value="Unassembled WGS sequence"/>
</dbReference>
<keyword evidence="2 6" id="KW-0489">Methyltransferase</keyword>
<comment type="caution">
    <text evidence="6">The sequence shown here is derived from an EMBL/GenBank/DDBJ whole genome shotgun (WGS) entry which is preliminary data.</text>
</comment>
<dbReference type="Pfam" id="PF22435">
    <property type="entry name" value="MRM3-like_sub_bind"/>
    <property type="match status" value="1"/>
</dbReference>
<keyword evidence="7" id="KW-1185">Reference proteome</keyword>
<dbReference type="InterPro" id="IPR051259">
    <property type="entry name" value="rRNA_Methyltransferase"/>
</dbReference>
<proteinExistence type="inferred from homology"/>
<sequence length="239" mass="26447">MLTKSQIKLITSLGQKKFRIQHQLFIVEGVKGIKEFLNSSLELHTLFTTEAVFDTPTQQTVLVTDAELKKLSALKTPNTALAVFKIPKSNPVNENALIVALDDVRDPGNLGTIIRLCDWFGIKDLLCSKATVDCFNTKVVQATMGSLTRVNVSYLDLETFLANSKMPKFGTFMDGKNVYEMELPKQGIIVMGNEANGISKAIEQLIDQKISIPRFGNLQATESLNVATATSIFLSEFKR</sequence>
<evidence type="ECO:0000259" key="5">
    <source>
        <dbReference type="Pfam" id="PF22435"/>
    </source>
</evidence>
<dbReference type="EMBL" id="SOQZ01000001">
    <property type="protein sequence ID" value="TDY14024.1"/>
    <property type="molecule type" value="Genomic_DNA"/>
</dbReference>
<name>A0ABY2GAG0_9FLAO</name>
<feature type="domain" description="MRM3-like substrate binding" evidence="5">
    <location>
        <begin position="5"/>
        <end position="82"/>
    </location>
</feature>
<dbReference type="SUPFAM" id="SSF75217">
    <property type="entry name" value="alpha/beta knot"/>
    <property type="match status" value="1"/>
</dbReference>
<dbReference type="Pfam" id="PF00588">
    <property type="entry name" value="SpoU_methylase"/>
    <property type="match status" value="1"/>
</dbReference>
<dbReference type="Gene3D" id="3.40.1280.10">
    <property type="match status" value="1"/>
</dbReference>
<dbReference type="InterPro" id="IPR053888">
    <property type="entry name" value="MRM3-like_sub_bind"/>
</dbReference>
<evidence type="ECO:0000256" key="3">
    <source>
        <dbReference type="ARBA" id="ARBA00022679"/>
    </source>
</evidence>
<evidence type="ECO:0000256" key="2">
    <source>
        <dbReference type="ARBA" id="ARBA00022603"/>
    </source>
</evidence>
<comment type="similarity">
    <text evidence="1">Belongs to the class IV-like SAM-binding methyltransferase superfamily. RNA methyltransferase TrmH family.</text>
</comment>
<dbReference type="RefSeq" id="WP_134198634.1">
    <property type="nucleotide sequence ID" value="NZ_SOQZ01000001.1"/>
</dbReference>
<dbReference type="Gene3D" id="3.30.1330.30">
    <property type="match status" value="1"/>
</dbReference>
<dbReference type="GO" id="GO:0008168">
    <property type="term" value="F:methyltransferase activity"/>
    <property type="evidence" value="ECO:0007669"/>
    <property type="project" value="UniProtKB-KW"/>
</dbReference>
<dbReference type="PANTHER" id="PTHR43191:SF2">
    <property type="entry name" value="RRNA METHYLTRANSFERASE 3, MITOCHONDRIAL"/>
    <property type="match status" value="1"/>
</dbReference>
<dbReference type="SUPFAM" id="SSF55315">
    <property type="entry name" value="L30e-like"/>
    <property type="match status" value="1"/>
</dbReference>